<evidence type="ECO:0000313" key="3">
    <source>
        <dbReference type="Proteomes" id="UP000656804"/>
    </source>
</evidence>
<evidence type="ECO:0000313" key="2">
    <source>
        <dbReference type="EMBL" id="MBF4160579.1"/>
    </source>
</evidence>
<proteinExistence type="predicted"/>
<sequence>MSDDAAALLELAEPLYALPLADFTPARDASVKEHKGTPLATALKALRKPSNPAWVVNLLVRHETEQVEQVLAVGAALREAQDSMSADDLRSLTKQRRQLTAAVTTTARGLAREHGLKVTQAVADQVEATLTAAMLDADCAAAVRSGLLVTALRSTGVDAVDVHAAVALPEALGFAASAAAAEAPRPELRLVPDPDADAKARRAAERALAEAADELEQAQAAHDEAQAEVSELEARALQLQGEIDEVRRRLAEHESDAEEVDDALEDAEQSRDEADAALSEARRVHADAEAALRRIAAR</sequence>
<keyword evidence="3" id="KW-1185">Reference proteome</keyword>
<feature type="region of interest" description="Disordered" evidence="1">
    <location>
        <begin position="252"/>
        <end position="282"/>
    </location>
</feature>
<protein>
    <submittedName>
        <fullName evidence="2">Uncharacterized protein</fullName>
    </submittedName>
</protein>
<dbReference type="SUPFAM" id="SSF57997">
    <property type="entry name" value="Tropomyosin"/>
    <property type="match status" value="1"/>
</dbReference>
<dbReference type="Proteomes" id="UP000656804">
    <property type="component" value="Unassembled WGS sequence"/>
</dbReference>
<accession>A0A930UZS0</accession>
<evidence type="ECO:0000256" key="1">
    <source>
        <dbReference type="SAM" id="MobiDB-lite"/>
    </source>
</evidence>
<name>A0A930UZS0_9ACTN</name>
<gene>
    <name evidence="2" type="ORF">ISG29_02680</name>
</gene>
<reference evidence="2" key="1">
    <citation type="submission" date="2020-11" db="EMBL/GenBank/DDBJ databases">
        <title>Nocardioides sp. CBS4Y-1, whole genome shotgun sequence.</title>
        <authorList>
            <person name="Tuo L."/>
        </authorList>
    </citation>
    <scope>NUCLEOTIDE SEQUENCE</scope>
    <source>
        <strain evidence="2">CBS4Y-1</strain>
    </source>
</reference>
<dbReference type="EMBL" id="JADIVZ010000001">
    <property type="protein sequence ID" value="MBF4160579.1"/>
    <property type="molecule type" value="Genomic_DNA"/>
</dbReference>
<dbReference type="AlphaFoldDB" id="A0A930UZS0"/>
<dbReference type="RefSeq" id="WP_194501789.1">
    <property type="nucleotide sequence ID" value="NZ_JADIVZ010000001.1"/>
</dbReference>
<feature type="compositionally biased region" description="Basic and acidic residues" evidence="1">
    <location>
        <begin position="268"/>
        <end position="282"/>
    </location>
</feature>
<comment type="caution">
    <text evidence="2">The sequence shown here is derived from an EMBL/GenBank/DDBJ whole genome shotgun (WGS) entry which is preliminary data.</text>
</comment>
<organism evidence="2 3">
    <name type="scientific">Nocardioides acrostichi</name>
    <dbReference type="NCBI Taxonomy" id="2784339"/>
    <lineage>
        <taxon>Bacteria</taxon>
        <taxon>Bacillati</taxon>
        <taxon>Actinomycetota</taxon>
        <taxon>Actinomycetes</taxon>
        <taxon>Propionibacteriales</taxon>
        <taxon>Nocardioidaceae</taxon>
        <taxon>Nocardioides</taxon>
    </lineage>
</organism>
<feature type="compositionally biased region" description="Acidic residues" evidence="1">
    <location>
        <begin position="255"/>
        <end position="267"/>
    </location>
</feature>